<feature type="transmembrane region" description="Helical" evidence="6">
    <location>
        <begin position="52"/>
        <end position="71"/>
    </location>
</feature>
<evidence type="ECO:0000256" key="5">
    <source>
        <dbReference type="ARBA" id="ARBA00023136"/>
    </source>
</evidence>
<dbReference type="InterPro" id="IPR001851">
    <property type="entry name" value="ABC_transp_permease"/>
</dbReference>
<protein>
    <submittedName>
        <fullName evidence="7">Ribose transport system permease protein</fullName>
    </submittedName>
</protein>
<feature type="transmembrane region" description="Helical" evidence="6">
    <location>
        <begin position="299"/>
        <end position="318"/>
    </location>
</feature>
<reference evidence="7 8" key="1">
    <citation type="submission" date="2021-03" db="EMBL/GenBank/DDBJ databases">
        <title>Sequencing the genomes of 1000 actinobacteria strains.</title>
        <authorList>
            <person name="Klenk H.-P."/>
        </authorList>
    </citation>
    <scope>NUCLEOTIDE SEQUENCE [LARGE SCALE GENOMIC DNA]</scope>
    <source>
        <strain evidence="7 8">DSM 44580</strain>
    </source>
</reference>
<feature type="transmembrane region" description="Helical" evidence="6">
    <location>
        <begin position="77"/>
        <end position="95"/>
    </location>
</feature>
<evidence type="ECO:0000256" key="6">
    <source>
        <dbReference type="SAM" id="Phobius"/>
    </source>
</evidence>
<proteinExistence type="predicted"/>
<dbReference type="CDD" id="cd06579">
    <property type="entry name" value="TM_PBP1_transp_AraH_like"/>
    <property type="match status" value="1"/>
</dbReference>
<sequence>MTTTAPTQQRRRVPAVGKLLSDNGALGGLLLLVIALSLLTPTFLTAQNLLNVGVQAAVVAVLAFGQSFVIVSSGVDLSVGSVAALAGIVSAYTAAETGLPGGLALVVGLATGALAGLVNGVLVAYGRLPAFIATLAMLSVARGLTLVISQGAPKMTPDAVTFLGSTLGSFLPVPLLVMLGVLGLTSFILNRTYVGRTMYAIGGNEEAALLSGIDVKKNKLVIYALSGLFAGIAGILLAGRLGSAGPQAAVGYELDAIAAVVIGGASLSGGVGRASGAFIGALVLAVLRNGLNLVQVSPFWQQVVIGVVIAVAVLFDTLRRRSR</sequence>
<keyword evidence="5 6" id="KW-0472">Membrane</keyword>
<comment type="caution">
    <text evidence="7">The sequence shown here is derived from an EMBL/GenBank/DDBJ whole genome shotgun (WGS) entry which is preliminary data.</text>
</comment>
<keyword evidence="3 6" id="KW-0812">Transmembrane</keyword>
<keyword evidence="2" id="KW-1003">Cell membrane</keyword>
<feature type="transmembrane region" description="Helical" evidence="6">
    <location>
        <begin position="160"/>
        <end position="189"/>
    </location>
</feature>
<gene>
    <name evidence="7" type="ORF">JOF53_004436</name>
</gene>
<name>A0ABS5AG57_9PSEU</name>
<evidence type="ECO:0000256" key="4">
    <source>
        <dbReference type="ARBA" id="ARBA00022989"/>
    </source>
</evidence>
<dbReference type="RefSeq" id="WP_169733820.1">
    <property type="nucleotide sequence ID" value="NZ_JAGIOO010000001.1"/>
</dbReference>
<feature type="transmembrane region" description="Helical" evidence="6">
    <location>
        <begin position="220"/>
        <end position="242"/>
    </location>
</feature>
<dbReference type="Proteomes" id="UP001519363">
    <property type="component" value="Unassembled WGS sequence"/>
</dbReference>
<evidence type="ECO:0000313" key="8">
    <source>
        <dbReference type="Proteomes" id="UP001519363"/>
    </source>
</evidence>
<evidence type="ECO:0000313" key="7">
    <source>
        <dbReference type="EMBL" id="MBP2475564.1"/>
    </source>
</evidence>
<evidence type="ECO:0000256" key="2">
    <source>
        <dbReference type="ARBA" id="ARBA00022475"/>
    </source>
</evidence>
<evidence type="ECO:0000256" key="3">
    <source>
        <dbReference type="ARBA" id="ARBA00022692"/>
    </source>
</evidence>
<dbReference type="PANTHER" id="PTHR32196">
    <property type="entry name" value="ABC TRANSPORTER PERMEASE PROTEIN YPHD-RELATED-RELATED"/>
    <property type="match status" value="1"/>
</dbReference>
<feature type="transmembrane region" description="Helical" evidence="6">
    <location>
        <begin position="102"/>
        <end position="122"/>
    </location>
</feature>
<organism evidence="7 8">
    <name type="scientific">Crossiella equi</name>
    <dbReference type="NCBI Taxonomy" id="130796"/>
    <lineage>
        <taxon>Bacteria</taxon>
        <taxon>Bacillati</taxon>
        <taxon>Actinomycetota</taxon>
        <taxon>Actinomycetes</taxon>
        <taxon>Pseudonocardiales</taxon>
        <taxon>Pseudonocardiaceae</taxon>
        <taxon>Crossiella</taxon>
    </lineage>
</organism>
<dbReference type="EMBL" id="JAGIOO010000001">
    <property type="protein sequence ID" value="MBP2475564.1"/>
    <property type="molecule type" value="Genomic_DNA"/>
</dbReference>
<feature type="transmembrane region" description="Helical" evidence="6">
    <location>
        <begin position="25"/>
        <end position="45"/>
    </location>
</feature>
<comment type="subcellular location">
    <subcellularLocation>
        <location evidence="1">Cell membrane</location>
        <topology evidence="1">Multi-pass membrane protein</topology>
    </subcellularLocation>
</comment>
<keyword evidence="4 6" id="KW-1133">Transmembrane helix</keyword>
<dbReference type="Pfam" id="PF02653">
    <property type="entry name" value="BPD_transp_2"/>
    <property type="match status" value="1"/>
</dbReference>
<accession>A0ABS5AG57</accession>
<dbReference type="PANTHER" id="PTHR32196:SF72">
    <property type="entry name" value="RIBOSE IMPORT PERMEASE PROTEIN RBSC"/>
    <property type="match status" value="1"/>
</dbReference>
<evidence type="ECO:0000256" key="1">
    <source>
        <dbReference type="ARBA" id="ARBA00004651"/>
    </source>
</evidence>
<feature type="transmembrane region" description="Helical" evidence="6">
    <location>
        <begin position="128"/>
        <end position="148"/>
    </location>
</feature>
<keyword evidence="8" id="KW-1185">Reference proteome</keyword>